<protein>
    <submittedName>
        <fullName evidence="1">Uncharacterized protein</fullName>
    </submittedName>
</protein>
<dbReference type="EMBL" id="JACAGC010000011">
    <property type="protein sequence ID" value="KAF6333473.1"/>
    <property type="molecule type" value="Genomic_DNA"/>
</dbReference>
<evidence type="ECO:0000313" key="2">
    <source>
        <dbReference type="Proteomes" id="UP000585614"/>
    </source>
</evidence>
<proteinExistence type="predicted"/>
<accession>A0A7J7W845</accession>
<reference evidence="1 2" key="1">
    <citation type="journal article" date="2020" name="Nature">
        <title>Six reference-quality genomes reveal evolution of bat adaptations.</title>
        <authorList>
            <person name="Jebb D."/>
            <person name="Huang Z."/>
            <person name="Pippel M."/>
            <person name="Hughes G.M."/>
            <person name="Lavrichenko K."/>
            <person name="Devanna P."/>
            <person name="Winkler S."/>
            <person name="Jermiin L.S."/>
            <person name="Skirmuntt E.C."/>
            <person name="Katzourakis A."/>
            <person name="Burkitt-Gray L."/>
            <person name="Ray D.A."/>
            <person name="Sullivan K.A.M."/>
            <person name="Roscito J.G."/>
            <person name="Kirilenko B.M."/>
            <person name="Davalos L.M."/>
            <person name="Corthals A.P."/>
            <person name="Power M.L."/>
            <person name="Jones G."/>
            <person name="Ransome R.D."/>
            <person name="Dechmann D.K.N."/>
            <person name="Locatelli A.G."/>
            <person name="Puechmaille S.J."/>
            <person name="Fedrigo O."/>
            <person name="Jarvis E.D."/>
            <person name="Hiller M."/>
            <person name="Vernes S.C."/>
            <person name="Myers E.W."/>
            <person name="Teeling E.C."/>
        </authorList>
    </citation>
    <scope>NUCLEOTIDE SEQUENCE [LARGE SCALE GENOMIC DNA]</scope>
    <source>
        <strain evidence="1">MRhiFer1</strain>
        <tissue evidence="1">Lung</tissue>
    </source>
</reference>
<organism evidence="1 2">
    <name type="scientific">Rhinolophus ferrumequinum</name>
    <name type="common">Greater horseshoe bat</name>
    <dbReference type="NCBI Taxonomy" id="59479"/>
    <lineage>
        <taxon>Eukaryota</taxon>
        <taxon>Metazoa</taxon>
        <taxon>Chordata</taxon>
        <taxon>Craniata</taxon>
        <taxon>Vertebrata</taxon>
        <taxon>Euteleostomi</taxon>
        <taxon>Mammalia</taxon>
        <taxon>Eutheria</taxon>
        <taxon>Laurasiatheria</taxon>
        <taxon>Chiroptera</taxon>
        <taxon>Yinpterochiroptera</taxon>
        <taxon>Rhinolophoidea</taxon>
        <taxon>Rhinolophidae</taxon>
        <taxon>Rhinolophinae</taxon>
        <taxon>Rhinolophus</taxon>
    </lineage>
</organism>
<gene>
    <name evidence="1" type="ORF">mRhiFer1_008216</name>
</gene>
<name>A0A7J7W845_RHIFE</name>
<sequence>MHTLMHTCTLLHAHIEAWPFPWKWRRGAAEAGLWWGLTLRTGSGGGRGICPPGPAPWGYSCCLRVPPGYHRLPLGVGGYARCPQMVSGQGRGEVSDFFRYQFLLQRRGCWRGGVWLSQGGGGSRDK</sequence>
<comment type="caution">
    <text evidence="1">The sequence shown here is derived from an EMBL/GenBank/DDBJ whole genome shotgun (WGS) entry which is preliminary data.</text>
</comment>
<evidence type="ECO:0000313" key="1">
    <source>
        <dbReference type="EMBL" id="KAF6333473.1"/>
    </source>
</evidence>
<dbReference type="Proteomes" id="UP000585614">
    <property type="component" value="Unassembled WGS sequence"/>
</dbReference>
<dbReference type="AlphaFoldDB" id="A0A7J7W845"/>